<dbReference type="EMBL" id="JAJEQF010000003">
    <property type="protein sequence ID" value="MCC2166603.1"/>
    <property type="molecule type" value="Genomic_DNA"/>
</dbReference>
<feature type="transmembrane region" description="Helical" evidence="1">
    <location>
        <begin position="154"/>
        <end position="178"/>
    </location>
</feature>
<feature type="transmembrane region" description="Helical" evidence="1">
    <location>
        <begin position="184"/>
        <end position="217"/>
    </location>
</feature>
<organism evidence="2 3">
    <name type="scientific">Gallintestinimicrobium propionicum</name>
    <dbReference type="NCBI Taxonomy" id="2981770"/>
    <lineage>
        <taxon>Bacteria</taxon>
        <taxon>Bacillati</taxon>
        <taxon>Bacillota</taxon>
        <taxon>Clostridia</taxon>
        <taxon>Lachnospirales</taxon>
        <taxon>Lachnospiraceae</taxon>
        <taxon>Gallintestinimicrobium</taxon>
    </lineage>
</organism>
<dbReference type="AlphaFoldDB" id="A0AAE3ARR3"/>
<feature type="transmembrane region" description="Helical" evidence="1">
    <location>
        <begin position="310"/>
        <end position="329"/>
    </location>
</feature>
<accession>A0AAE3ARR3</accession>
<reference evidence="2 3" key="1">
    <citation type="submission" date="2021-10" db="EMBL/GenBank/DDBJ databases">
        <title>Anaerobic single-cell dispensing facilitates the cultivation of human gut bacteria.</title>
        <authorList>
            <person name="Afrizal A."/>
        </authorList>
    </citation>
    <scope>NUCLEOTIDE SEQUENCE [LARGE SCALE GENOMIC DNA]</scope>
    <source>
        <strain evidence="2 3">CLA-AA-H244</strain>
    </source>
</reference>
<evidence type="ECO:0000256" key="1">
    <source>
        <dbReference type="SAM" id="Phobius"/>
    </source>
</evidence>
<protein>
    <submittedName>
        <fullName evidence="2">Uncharacterized protein</fullName>
    </submittedName>
</protein>
<feature type="transmembrane region" description="Helical" evidence="1">
    <location>
        <begin position="368"/>
        <end position="389"/>
    </location>
</feature>
<dbReference type="Proteomes" id="UP001199355">
    <property type="component" value="Unassembled WGS sequence"/>
</dbReference>
<feature type="transmembrane region" description="Helical" evidence="1">
    <location>
        <begin position="69"/>
        <end position="86"/>
    </location>
</feature>
<gene>
    <name evidence="2" type="ORF">LKD45_02615</name>
</gene>
<evidence type="ECO:0000313" key="2">
    <source>
        <dbReference type="EMBL" id="MCC2166603.1"/>
    </source>
</evidence>
<keyword evidence="1" id="KW-1133">Transmembrane helix</keyword>
<feature type="transmembrane region" description="Helical" evidence="1">
    <location>
        <begin position="229"/>
        <end position="250"/>
    </location>
</feature>
<feature type="transmembrane region" description="Helical" evidence="1">
    <location>
        <begin position="341"/>
        <end position="362"/>
    </location>
</feature>
<dbReference type="RefSeq" id="WP_308727680.1">
    <property type="nucleotide sequence ID" value="NZ_JAJEQF010000003.1"/>
</dbReference>
<keyword evidence="1" id="KW-0472">Membrane</keyword>
<name>A0AAE3ARR3_9FIRM</name>
<evidence type="ECO:0000313" key="3">
    <source>
        <dbReference type="Proteomes" id="UP001199355"/>
    </source>
</evidence>
<sequence>MAEQIAHTKNEKIEQFGRICFYAGLLLELLIVILDKSSWINPLEGQMFRVSFLLFACKLCVTKYSKKEWLAVLAAGVIAGLCYLGSDRDEAVRVVVFVASMKGIDHKKALRVVFYVTLTGMAVLAMLSLAGVLGEVWDAGAGYGIKEGSRRLCLGVGNSNALAIMIWALMTLGIYLFHEKMKPVHWILLGVLTVGVYAATMTRTTFLIMAATLVLAFVMDKSSKIREGSVVYIGGMAAVAAGFVFSLYAAHISNWYELMPAWVVRIDRILTGRISSIYAFENGGGVLRNWKLFGDPNYVEYFDMGYVRLFFWYGIIPGACCMVLLFLLMRVCRTLKDTQGFVLVLSFALFTVVEAHAVSVYLARNYVLFLLGAYWTAMLPLGGEAIWWWQLPGAFWKHGSKAADGSFGRKATVGNCSEVQEKAATIKEAAR</sequence>
<feature type="transmembrane region" description="Helical" evidence="1">
    <location>
        <begin position="112"/>
        <end position="133"/>
    </location>
</feature>
<proteinExistence type="predicted"/>
<keyword evidence="3" id="KW-1185">Reference proteome</keyword>
<keyword evidence="1" id="KW-0812">Transmembrane</keyword>
<comment type="caution">
    <text evidence="2">The sequence shown here is derived from an EMBL/GenBank/DDBJ whole genome shotgun (WGS) entry which is preliminary data.</text>
</comment>